<dbReference type="OrthoDB" id="481399at2"/>
<evidence type="ECO:0000256" key="10">
    <source>
        <dbReference type="ARBA" id="ARBA00022692"/>
    </source>
</evidence>
<evidence type="ECO:0000256" key="5">
    <source>
        <dbReference type="ARBA" id="ARBA00006435"/>
    </source>
</evidence>
<evidence type="ECO:0000256" key="18">
    <source>
        <dbReference type="ARBA" id="ARBA00032892"/>
    </source>
</evidence>
<dbReference type="GO" id="GO:0005886">
    <property type="term" value="C:plasma membrane"/>
    <property type="evidence" value="ECO:0007669"/>
    <property type="project" value="UniProtKB-SubCell"/>
</dbReference>
<comment type="caution">
    <text evidence="20">The sequence shown here is derived from an EMBL/GenBank/DDBJ whole genome shotgun (WGS) entry which is preliminary data.</text>
</comment>
<keyword evidence="11 19" id="KW-0378">Hydrolase</keyword>
<comment type="pathway">
    <text evidence="3 19">Phospholipid metabolism; CDP-diacylglycerol degradation; phosphatidate from CDP-diacylglycerol: step 1/1.</text>
</comment>
<evidence type="ECO:0000313" key="20">
    <source>
        <dbReference type="EMBL" id="RSE22670.1"/>
    </source>
</evidence>
<comment type="pathway">
    <text evidence="4">Lipid metabolism.</text>
</comment>
<evidence type="ECO:0000256" key="8">
    <source>
        <dbReference type="ARBA" id="ARBA00022475"/>
    </source>
</evidence>
<comment type="subcellular location">
    <subcellularLocation>
        <location evidence="2 19">Cell membrane</location>
        <topology evidence="2 19">Single-pass membrane protein</topology>
    </subcellularLocation>
</comment>
<dbReference type="InterPro" id="IPR036265">
    <property type="entry name" value="HIT-like_sf"/>
</dbReference>
<dbReference type="HAMAP" id="MF_00319">
    <property type="entry name" value="Cdh"/>
    <property type="match status" value="1"/>
</dbReference>
<evidence type="ECO:0000256" key="19">
    <source>
        <dbReference type="HAMAP-Rule" id="MF_00319"/>
    </source>
</evidence>
<dbReference type="GO" id="GO:0046342">
    <property type="term" value="P:CDP-diacylglycerol catabolic process"/>
    <property type="evidence" value="ECO:0007669"/>
    <property type="project" value="UniProtKB-UniRule"/>
</dbReference>
<keyword evidence="15 19" id="KW-0594">Phospholipid biosynthesis</keyword>
<dbReference type="InterPro" id="IPR003763">
    <property type="entry name" value="CDP-diacylglyc_Pase"/>
</dbReference>
<dbReference type="GO" id="GO:0008715">
    <property type="term" value="F:CDP-diacylglycerol diphosphatase activity"/>
    <property type="evidence" value="ECO:0007669"/>
    <property type="project" value="UniProtKB-UniRule"/>
</dbReference>
<accession>A0A3R9EZJ3</accession>
<evidence type="ECO:0000256" key="16">
    <source>
        <dbReference type="ARBA" id="ARBA00023264"/>
    </source>
</evidence>
<comment type="catalytic activity">
    <reaction evidence="1 19">
        <text>a CDP-1,2-diacyl-sn-glycerol + H2O = a 1,2-diacyl-sn-glycero-3-phosphate + CMP + 2 H(+)</text>
        <dbReference type="Rhea" id="RHEA:15221"/>
        <dbReference type="ChEBI" id="CHEBI:15377"/>
        <dbReference type="ChEBI" id="CHEBI:15378"/>
        <dbReference type="ChEBI" id="CHEBI:58332"/>
        <dbReference type="ChEBI" id="CHEBI:58608"/>
        <dbReference type="ChEBI" id="CHEBI:60377"/>
        <dbReference type="EC" id="3.6.1.26"/>
    </reaction>
</comment>
<keyword evidence="9 19" id="KW-0444">Lipid biosynthesis</keyword>
<evidence type="ECO:0000256" key="14">
    <source>
        <dbReference type="ARBA" id="ARBA00023136"/>
    </source>
</evidence>
<keyword evidence="14 19" id="KW-0472">Membrane</keyword>
<dbReference type="Gene3D" id="3.30.428.30">
    <property type="entry name" value="HIT family - CDH-like"/>
    <property type="match status" value="1"/>
</dbReference>
<reference evidence="20 21" key="1">
    <citation type="submission" date="2018-10" db="EMBL/GenBank/DDBJ databases">
        <title>Transmission dynamics of multidrug resistant bacteria on intensive care unit surfaces.</title>
        <authorList>
            <person name="D'Souza A.W."/>
            <person name="Potter R.F."/>
            <person name="Wallace M."/>
            <person name="Shupe A."/>
            <person name="Patel S."/>
            <person name="Sun S."/>
            <person name="Gul D."/>
            <person name="Kwon J.H."/>
            <person name="Andleeb S."/>
            <person name="Burnham C.-A.D."/>
            <person name="Dantas G."/>
        </authorList>
    </citation>
    <scope>NUCLEOTIDE SEQUENCE [LARGE SCALE GENOMIC DNA]</scope>
    <source>
        <strain evidence="20 21">AS_373</strain>
    </source>
</reference>
<keyword evidence="8 19" id="KW-1003">Cell membrane</keyword>
<dbReference type="SUPFAM" id="SSF54197">
    <property type="entry name" value="HIT-like"/>
    <property type="match status" value="1"/>
</dbReference>
<evidence type="ECO:0000256" key="15">
    <source>
        <dbReference type="ARBA" id="ARBA00023209"/>
    </source>
</evidence>
<sequence>MKKALTVVVCLLLIIAAIAGGLWLYFKGQPDALRDIVFHQCVPNQQRHDNPAPCAEVKLDAGLVIFKDRNGPLQYLLMPTWRINGIESPMLLHPKTPNYFWQAWQARRVMSERNGEAVPNNVVSLTLNSKLGRTQNHLHIHISCLRPDVREKLNREAARISSQWLPLPGGIDDTPYLVRRVSEAELVRRSPFIMLAQEVPGARAHMGRFALAMAQQPDGSFVLLATERNLLNLNLANAEQLQDHDCALLNSH</sequence>
<evidence type="ECO:0000256" key="6">
    <source>
        <dbReference type="ARBA" id="ARBA00012375"/>
    </source>
</evidence>
<evidence type="ECO:0000313" key="21">
    <source>
        <dbReference type="Proteomes" id="UP000275331"/>
    </source>
</evidence>
<keyword evidence="10 19" id="KW-0812">Transmembrane</keyword>
<evidence type="ECO:0000256" key="2">
    <source>
        <dbReference type="ARBA" id="ARBA00004162"/>
    </source>
</evidence>
<keyword evidence="13 19" id="KW-0443">Lipid metabolism</keyword>
<dbReference type="Proteomes" id="UP000275331">
    <property type="component" value="Unassembled WGS sequence"/>
</dbReference>
<evidence type="ECO:0000256" key="13">
    <source>
        <dbReference type="ARBA" id="ARBA00023098"/>
    </source>
</evidence>
<evidence type="ECO:0000256" key="9">
    <source>
        <dbReference type="ARBA" id="ARBA00022516"/>
    </source>
</evidence>
<gene>
    <name evidence="19" type="primary">cdh</name>
    <name evidence="20" type="ORF">EGT71_19955</name>
</gene>
<keyword evidence="12 19" id="KW-1133">Transmembrane helix</keyword>
<dbReference type="AlphaFoldDB" id="A0A3R9EZJ3"/>
<evidence type="ECO:0000256" key="7">
    <source>
        <dbReference type="ARBA" id="ARBA00019608"/>
    </source>
</evidence>
<dbReference type="UniPathway" id="UPA00609">
    <property type="reaction ID" value="UER00664"/>
</dbReference>
<evidence type="ECO:0000256" key="11">
    <source>
        <dbReference type="ARBA" id="ARBA00022801"/>
    </source>
</evidence>
<dbReference type="EC" id="3.6.1.26" evidence="6 19"/>
<comment type="similarity">
    <text evidence="5 19">Belongs to the Cdh family.</text>
</comment>
<dbReference type="EMBL" id="RHXB01000016">
    <property type="protein sequence ID" value="RSE22670.1"/>
    <property type="molecule type" value="Genomic_DNA"/>
</dbReference>
<dbReference type="GO" id="GO:0008654">
    <property type="term" value="P:phospholipid biosynthetic process"/>
    <property type="evidence" value="ECO:0007669"/>
    <property type="project" value="UniProtKB-KW"/>
</dbReference>
<evidence type="ECO:0000256" key="1">
    <source>
        <dbReference type="ARBA" id="ARBA00001007"/>
    </source>
</evidence>
<dbReference type="NCBIfam" id="NF003986">
    <property type="entry name" value="PRK05471.1-5"/>
    <property type="match status" value="1"/>
</dbReference>
<keyword evidence="16 19" id="KW-1208">Phospholipid metabolism</keyword>
<dbReference type="PIRSF" id="PIRSF001273">
    <property type="entry name" value="CDH"/>
    <property type="match status" value="1"/>
</dbReference>
<proteinExistence type="inferred from homology"/>
<dbReference type="Pfam" id="PF02611">
    <property type="entry name" value="CDH"/>
    <property type="match status" value="1"/>
</dbReference>
<evidence type="ECO:0000256" key="4">
    <source>
        <dbReference type="ARBA" id="ARBA00005189"/>
    </source>
</evidence>
<evidence type="ECO:0000256" key="17">
    <source>
        <dbReference type="ARBA" id="ARBA00032888"/>
    </source>
</evidence>
<evidence type="ECO:0000256" key="3">
    <source>
        <dbReference type="ARBA" id="ARBA00004927"/>
    </source>
</evidence>
<name>A0A3R9EZJ3_9ENTR</name>
<organism evidence="20 21">
    <name type="scientific">Atlantibacter subterraneus</name>
    <dbReference type="NCBI Taxonomy" id="255519"/>
    <lineage>
        <taxon>Bacteria</taxon>
        <taxon>Pseudomonadati</taxon>
        <taxon>Pseudomonadota</taxon>
        <taxon>Gammaproteobacteria</taxon>
        <taxon>Enterobacterales</taxon>
        <taxon>Enterobacteriaceae</taxon>
        <taxon>Atlantibacter</taxon>
    </lineage>
</organism>
<evidence type="ECO:0000256" key="12">
    <source>
        <dbReference type="ARBA" id="ARBA00022989"/>
    </source>
</evidence>
<protein>
    <recommendedName>
        <fullName evidence="7 19">CDP-diacylglycerol pyrophosphatase</fullName>
        <ecNumber evidence="6 19">3.6.1.26</ecNumber>
    </recommendedName>
    <alternativeName>
        <fullName evidence="17 19">CDP-diacylglycerol phosphatidylhydrolase</fullName>
    </alternativeName>
    <alternativeName>
        <fullName evidence="18 19">CDP-diglyceride hydrolase</fullName>
    </alternativeName>
</protein>